<accession>A0A2I5IIN0</accession>
<reference evidence="1 2" key="1">
    <citation type="submission" date="2018-10" db="EMBL/GenBank/DDBJ databases">
        <authorList>
            <consortium name="NARMS: The National Antimicrobial Resistance Monitoring System"/>
        </authorList>
    </citation>
    <scope>NUCLEOTIDE SEQUENCE [LARGE SCALE GENOMIC DNA]</scope>
    <source>
        <strain evidence="1 2">CVM N17EC0276</strain>
    </source>
</reference>
<organism evidence="1 2">
    <name type="scientific">Escherichia coli</name>
    <dbReference type="NCBI Taxonomy" id="562"/>
    <lineage>
        <taxon>Bacteria</taxon>
        <taxon>Pseudomonadati</taxon>
        <taxon>Pseudomonadota</taxon>
        <taxon>Gammaproteobacteria</taxon>
        <taxon>Enterobacterales</taxon>
        <taxon>Enterobacteriaceae</taxon>
        <taxon>Escherichia</taxon>
    </lineage>
</organism>
<comment type="caution">
    <text evidence="1">The sequence shown here is derived from an EMBL/GenBank/DDBJ whole genome shotgun (WGS) entry which is preliminary data.</text>
</comment>
<proteinExistence type="predicted"/>
<dbReference type="Proteomes" id="UP000271175">
    <property type="component" value="Unassembled WGS sequence"/>
</dbReference>
<sequence length="64" mass="7596">MVFCLHVLWIRFPSGFVVFKNHLCRCCVFYSACRFIFSSWGIHSVLIRSHWRCSMAGCRKVLPR</sequence>
<protein>
    <submittedName>
        <fullName evidence="1">Uncharacterized protein</fullName>
    </submittedName>
</protein>
<gene>
    <name evidence="1" type="ORF">D9E49_27770</name>
</gene>
<evidence type="ECO:0000313" key="2">
    <source>
        <dbReference type="Proteomes" id="UP000271175"/>
    </source>
</evidence>
<evidence type="ECO:0000313" key="1">
    <source>
        <dbReference type="EMBL" id="MIB64099.1"/>
    </source>
</evidence>
<name>A0A2I5IIN0_ECOLX</name>
<dbReference type="AlphaFoldDB" id="A0A2I5IIN0"/>
<dbReference type="EMBL" id="ROAL01000069">
    <property type="protein sequence ID" value="MIB64099.1"/>
    <property type="molecule type" value="Genomic_DNA"/>
</dbReference>